<dbReference type="GO" id="GO:1990281">
    <property type="term" value="C:efflux pump complex"/>
    <property type="evidence" value="ECO:0007669"/>
    <property type="project" value="TreeGrafter"/>
</dbReference>
<dbReference type="Proteomes" id="UP000183469">
    <property type="component" value="Unassembled WGS sequence"/>
</dbReference>
<evidence type="ECO:0000256" key="5">
    <source>
        <dbReference type="ARBA" id="ARBA00022692"/>
    </source>
</evidence>
<evidence type="ECO:0000313" key="11">
    <source>
        <dbReference type="Proteomes" id="UP000183469"/>
    </source>
</evidence>
<comment type="similarity">
    <text evidence="2">Belongs to the outer membrane factor (OMF) (TC 1.B.17) family.</text>
</comment>
<feature type="signal peptide" evidence="9">
    <location>
        <begin position="1"/>
        <end position="21"/>
    </location>
</feature>
<dbReference type="GO" id="GO:0015562">
    <property type="term" value="F:efflux transmembrane transporter activity"/>
    <property type="evidence" value="ECO:0007669"/>
    <property type="project" value="InterPro"/>
</dbReference>
<keyword evidence="8" id="KW-0175">Coiled coil</keyword>
<name>A0A1H3XFH1_SELRU</name>
<evidence type="ECO:0000256" key="3">
    <source>
        <dbReference type="ARBA" id="ARBA00022448"/>
    </source>
</evidence>
<keyword evidence="6" id="KW-0472">Membrane</keyword>
<dbReference type="Gene3D" id="1.20.1600.10">
    <property type="entry name" value="Outer membrane efflux proteins (OEP)"/>
    <property type="match status" value="1"/>
</dbReference>
<protein>
    <submittedName>
        <fullName evidence="10">Outer membrane protein TolC</fullName>
    </submittedName>
</protein>
<reference evidence="10 11" key="1">
    <citation type="submission" date="2016-10" db="EMBL/GenBank/DDBJ databases">
        <authorList>
            <person name="de Groot N.N."/>
        </authorList>
    </citation>
    <scope>NUCLEOTIDE SEQUENCE [LARGE SCALE GENOMIC DNA]</scope>
    <source>
        <strain evidence="10 11">DSM 2872</strain>
    </source>
</reference>
<evidence type="ECO:0000256" key="4">
    <source>
        <dbReference type="ARBA" id="ARBA00022452"/>
    </source>
</evidence>
<evidence type="ECO:0000313" key="10">
    <source>
        <dbReference type="EMBL" id="SDZ97691.1"/>
    </source>
</evidence>
<sequence>MKKTILLTLTALSCVMTPVSAVPYGEMYGENNEPVQLTLAQSIEMALATDERIEAAQAGRDAAKWSLSATRRSTGPSVTWNSQAYRIGGENYRLSGYRSTFANSWNLTVPLYTGGQLENQQEAKGYALNRADMTLENTRQTVRFQAAEAYANLVHRVNLERIAQKAVDMGGAQLKLINDQYTEGAVAKADVLLMQVRLANYQQNLNSAQAALEVAESTLASKLGLPQNTDIEAVDVFSYEPYEKDLPACEAYALAHRPDGKAAELAVKSAEAEKDAAKSGYRPRVNGVAGKSITGTKVFQNERSDSWEAGITLSWNIFDNGVTAAKVQQAKADVNQYQAEANRIKKTIQLETRSAYIQMKTAEDNIKAAAAAVKQAEESYTIAQVRYEEGVDILLSVADAQEKLTQARSNYSTALYQYNLYRATLEKAMGIPVIRSDKERNHPESIQAKEEHT</sequence>
<dbReference type="RefSeq" id="WP_074671837.1">
    <property type="nucleotide sequence ID" value="NZ_FNQG01000005.1"/>
</dbReference>
<evidence type="ECO:0000256" key="7">
    <source>
        <dbReference type="ARBA" id="ARBA00023237"/>
    </source>
</evidence>
<keyword evidence="9" id="KW-0732">Signal</keyword>
<feature type="chain" id="PRO_5010227317" evidence="9">
    <location>
        <begin position="22"/>
        <end position="453"/>
    </location>
</feature>
<dbReference type="PANTHER" id="PTHR30026">
    <property type="entry name" value="OUTER MEMBRANE PROTEIN TOLC"/>
    <property type="match status" value="1"/>
</dbReference>
<dbReference type="SUPFAM" id="SSF56954">
    <property type="entry name" value="Outer membrane efflux proteins (OEP)"/>
    <property type="match status" value="1"/>
</dbReference>
<keyword evidence="5" id="KW-0812">Transmembrane</keyword>
<dbReference type="InterPro" id="IPR003423">
    <property type="entry name" value="OMP_efflux"/>
</dbReference>
<keyword evidence="7" id="KW-0998">Cell outer membrane</keyword>
<evidence type="ECO:0000256" key="1">
    <source>
        <dbReference type="ARBA" id="ARBA00004442"/>
    </source>
</evidence>
<keyword evidence="4" id="KW-1134">Transmembrane beta strand</keyword>
<gene>
    <name evidence="10" type="ORF">SAMN05660648_01457</name>
</gene>
<dbReference type="Pfam" id="PF02321">
    <property type="entry name" value="OEP"/>
    <property type="match status" value="2"/>
</dbReference>
<dbReference type="GO" id="GO:0009279">
    <property type="term" value="C:cell outer membrane"/>
    <property type="evidence" value="ECO:0007669"/>
    <property type="project" value="UniProtKB-SubCell"/>
</dbReference>
<feature type="coiled-coil region" evidence="8">
    <location>
        <begin position="327"/>
        <end position="379"/>
    </location>
</feature>
<dbReference type="PANTHER" id="PTHR30026:SF20">
    <property type="entry name" value="OUTER MEMBRANE PROTEIN TOLC"/>
    <property type="match status" value="1"/>
</dbReference>
<dbReference type="InterPro" id="IPR051906">
    <property type="entry name" value="TolC-like"/>
</dbReference>
<dbReference type="EMBL" id="FNQG01000005">
    <property type="protein sequence ID" value="SDZ97691.1"/>
    <property type="molecule type" value="Genomic_DNA"/>
</dbReference>
<evidence type="ECO:0000256" key="2">
    <source>
        <dbReference type="ARBA" id="ARBA00007613"/>
    </source>
</evidence>
<comment type="subcellular location">
    <subcellularLocation>
        <location evidence="1">Cell outer membrane</location>
    </subcellularLocation>
</comment>
<keyword evidence="3" id="KW-0813">Transport</keyword>
<dbReference type="OrthoDB" id="6395775at2"/>
<evidence type="ECO:0000256" key="6">
    <source>
        <dbReference type="ARBA" id="ARBA00023136"/>
    </source>
</evidence>
<accession>A0A1H3XFH1</accession>
<organism evidence="10 11">
    <name type="scientific">Selenomonas ruminantium</name>
    <dbReference type="NCBI Taxonomy" id="971"/>
    <lineage>
        <taxon>Bacteria</taxon>
        <taxon>Bacillati</taxon>
        <taxon>Bacillota</taxon>
        <taxon>Negativicutes</taxon>
        <taxon>Selenomonadales</taxon>
        <taxon>Selenomonadaceae</taxon>
        <taxon>Selenomonas</taxon>
    </lineage>
</organism>
<evidence type="ECO:0000256" key="9">
    <source>
        <dbReference type="SAM" id="SignalP"/>
    </source>
</evidence>
<proteinExistence type="inferred from homology"/>
<dbReference type="GO" id="GO:0015288">
    <property type="term" value="F:porin activity"/>
    <property type="evidence" value="ECO:0007669"/>
    <property type="project" value="TreeGrafter"/>
</dbReference>
<dbReference type="AlphaFoldDB" id="A0A1H3XFH1"/>
<evidence type="ECO:0000256" key="8">
    <source>
        <dbReference type="SAM" id="Coils"/>
    </source>
</evidence>